<dbReference type="InterPro" id="IPR006119">
    <property type="entry name" value="Resolv_N"/>
</dbReference>
<sequence length="64" mass="7445">MSHSNFATVPTRIWGFIDCQSIDRLCRNMMDMCYLTLDLKQRGVSLIFLKENICFSANENNPLQ</sequence>
<dbReference type="SUPFAM" id="SSF53041">
    <property type="entry name" value="Resolvase-like"/>
    <property type="match status" value="1"/>
</dbReference>
<comment type="caution">
    <text evidence="2">The sequence shown here is derived from an EMBL/GenBank/DDBJ whole genome shotgun (WGS) entry which is preliminary data.</text>
</comment>
<feature type="domain" description="Resolvase/invertase-type recombinase catalytic" evidence="1">
    <location>
        <begin position="19"/>
        <end position="55"/>
    </location>
</feature>
<evidence type="ECO:0000313" key="3">
    <source>
        <dbReference type="Proteomes" id="UP000295055"/>
    </source>
</evidence>
<organism evidence="2 3">
    <name type="scientific">Providencia alcalifaciens</name>
    <dbReference type="NCBI Taxonomy" id="126385"/>
    <lineage>
        <taxon>Bacteria</taxon>
        <taxon>Pseudomonadati</taxon>
        <taxon>Pseudomonadota</taxon>
        <taxon>Gammaproteobacteria</taxon>
        <taxon>Enterobacterales</taxon>
        <taxon>Morganellaceae</taxon>
        <taxon>Providencia</taxon>
    </lineage>
</organism>
<protein>
    <submittedName>
        <fullName evidence="2">Resolvase-like protein</fullName>
    </submittedName>
</protein>
<dbReference type="Pfam" id="PF00239">
    <property type="entry name" value="Resolvase"/>
    <property type="match status" value="1"/>
</dbReference>
<dbReference type="Gene3D" id="3.40.50.1390">
    <property type="entry name" value="Resolvase, N-terminal catalytic domain"/>
    <property type="match status" value="1"/>
</dbReference>
<proteinExistence type="predicted"/>
<evidence type="ECO:0000313" key="2">
    <source>
        <dbReference type="EMBL" id="TCT28805.1"/>
    </source>
</evidence>
<reference evidence="2 3" key="1">
    <citation type="submission" date="2019-03" db="EMBL/GenBank/DDBJ databases">
        <title>Genomic analyses of the natural microbiome of Caenorhabditis elegans.</title>
        <authorList>
            <person name="Samuel B."/>
        </authorList>
    </citation>
    <scope>NUCLEOTIDE SEQUENCE [LARGE SCALE GENOMIC DNA]</scope>
    <source>
        <strain evidence="2 3">JUb102</strain>
    </source>
</reference>
<dbReference type="EMBL" id="SMAS01000015">
    <property type="protein sequence ID" value="TCT28805.1"/>
    <property type="molecule type" value="Genomic_DNA"/>
</dbReference>
<name>A0A4R3NEW8_9GAMM</name>
<dbReference type="GO" id="GO:0000150">
    <property type="term" value="F:DNA strand exchange activity"/>
    <property type="evidence" value="ECO:0007669"/>
    <property type="project" value="InterPro"/>
</dbReference>
<gene>
    <name evidence="2" type="ORF">EC835_1152</name>
</gene>
<evidence type="ECO:0000259" key="1">
    <source>
        <dbReference type="Pfam" id="PF00239"/>
    </source>
</evidence>
<dbReference type="GO" id="GO:0003677">
    <property type="term" value="F:DNA binding"/>
    <property type="evidence" value="ECO:0007669"/>
    <property type="project" value="InterPro"/>
</dbReference>
<dbReference type="AlphaFoldDB" id="A0A4R3NEW8"/>
<dbReference type="Proteomes" id="UP000295055">
    <property type="component" value="Unassembled WGS sequence"/>
</dbReference>
<dbReference type="InterPro" id="IPR036162">
    <property type="entry name" value="Resolvase-like_N_sf"/>
</dbReference>
<accession>A0A4R3NEW8</accession>